<comment type="caution">
    <text evidence="1">The sequence shown here is derived from an EMBL/GenBank/DDBJ whole genome shotgun (WGS) entry which is preliminary data.</text>
</comment>
<dbReference type="AlphaFoldDB" id="A0A4Y2LS56"/>
<dbReference type="EMBL" id="BGPR01006201">
    <property type="protein sequence ID" value="GBN16910.1"/>
    <property type="molecule type" value="Genomic_DNA"/>
</dbReference>
<evidence type="ECO:0000313" key="2">
    <source>
        <dbReference type="Proteomes" id="UP000499080"/>
    </source>
</evidence>
<proteinExistence type="predicted"/>
<dbReference type="Proteomes" id="UP000499080">
    <property type="component" value="Unassembled WGS sequence"/>
</dbReference>
<sequence length="101" mass="11424">MHGGYSVESGFEPGTLRLQSRDLTTRPPHTYTAWDTLFNILITLPRKITVINTTASESLPYTDFDLRINRQILSICLEIIDKLRLTVTVGTRTVTDNRTDG</sequence>
<gene>
    <name evidence="1" type="ORF">AVEN_251946_1</name>
</gene>
<accession>A0A4Y2LS56</accession>
<organism evidence="1 2">
    <name type="scientific">Araneus ventricosus</name>
    <name type="common">Orbweaver spider</name>
    <name type="synonym">Epeira ventricosa</name>
    <dbReference type="NCBI Taxonomy" id="182803"/>
    <lineage>
        <taxon>Eukaryota</taxon>
        <taxon>Metazoa</taxon>
        <taxon>Ecdysozoa</taxon>
        <taxon>Arthropoda</taxon>
        <taxon>Chelicerata</taxon>
        <taxon>Arachnida</taxon>
        <taxon>Araneae</taxon>
        <taxon>Araneomorphae</taxon>
        <taxon>Entelegynae</taxon>
        <taxon>Araneoidea</taxon>
        <taxon>Araneidae</taxon>
        <taxon>Araneus</taxon>
    </lineage>
</organism>
<reference evidence="1 2" key="1">
    <citation type="journal article" date="2019" name="Sci. Rep.">
        <title>Orb-weaving spider Araneus ventricosus genome elucidates the spidroin gene catalogue.</title>
        <authorList>
            <person name="Kono N."/>
            <person name="Nakamura H."/>
            <person name="Ohtoshi R."/>
            <person name="Moran D.A.P."/>
            <person name="Shinohara A."/>
            <person name="Yoshida Y."/>
            <person name="Fujiwara M."/>
            <person name="Mori M."/>
            <person name="Tomita M."/>
            <person name="Arakawa K."/>
        </authorList>
    </citation>
    <scope>NUCLEOTIDE SEQUENCE [LARGE SCALE GENOMIC DNA]</scope>
</reference>
<keyword evidence="2" id="KW-1185">Reference proteome</keyword>
<protein>
    <submittedName>
        <fullName evidence="1">Uncharacterized protein</fullName>
    </submittedName>
</protein>
<name>A0A4Y2LS56_ARAVE</name>
<evidence type="ECO:0000313" key="1">
    <source>
        <dbReference type="EMBL" id="GBN16910.1"/>
    </source>
</evidence>